<evidence type="ECO:0000313" key="2">
    <source>
        <dbReference type="Proteomes" id="UP000317036"/>
    </source>
</evidence>
<comment type="caution">
    <text evidence="1">The sequence shown here is derived from an EMBL/GenBank/DDBJ whole genome shotgun (WGS) entry which is preliminary data.</text>
</comment>
<dbReference type="OrthoDB" id="2574781at2"/>
<dbReference type="RefSeq" id="WP_144854906.1">
    <property type="nucleotide sequence ID" value="NZ_VNJI01000082.1"/>
</dbReference>
<name>A0A559JHN7_9BACL</name>
<reference evidence="1 2" key="1">
    <citation type="submission" date="2019-07" db="EMBL/GenBank/DDBJ databases">
        <authorList>
            <person name="Kim J."/>
        </authorList>
    </citation>
    <scope>NUCLEOTIDE SEQUENCE [LARGE SCALE GENOMIC DNA]</scope>
    <source>
        <strain evidence="1 2">JC52</strain>
    </source>
</reference>
<keyword evidence="2" id="KW-1185">Reference proteome</keyword>
<protein>
    <submittedName>
        <fullName evidence="1">Uncharacterized protein</fullName>
    </submittedName>
</protein>
<proteinExistence type="predicted"/>
<dbReference type="EMBL" id="VNJI01000082">
    <property type="protein sequence ID" value="TVX99395.1"/>
    <property type="molecule type" value="Genomic_DNA"/>
</dbReference>
<dbReference type="CDD" id="cd01901">
    <property type="entry name" value="Ntn_hydrolase"/>
    <property type="match status" value="1"/>
</dbReference>
<evidence type="ECO:0000313" key="1">
    <source>
        <dbReference type="EMBL" id="TVX99395.1"/>
    </source>
</evidence>
<sequence length="387" mass="43811">MTIIAMFRWGDKAVFASDFRVSFTAGNQVDIMSKFIQFENRIGIFTAGDVGMWKGAVPKIESVLDETTFENVGQQEGPLHLALQRYTESTPANGNLLYGGIAFMVEPERELHTVFKLYGQAGRGFSITTLEDGCVVMGSGDRIPGIEEHLGDILRRHTEVRSYNLPEVESVLKRNLHEWIARCGSSAYRKLGISPVMATSRLAGGAFQMTAIETHGDHYPSNGPRKSYHYSFTRVNGQLMLKDHRQGKTLVVNEIVDFSIQQDDDELFDPQGLTERFDPCSYAVGDTVFLMNQWVEADFVERSVYKTGIFRFKGQPLCNPNYERLSHITVEDMDPSETTPYANTGYIALLIPEEKHRSFEAGIQEHILNHQWLADHINNYEEIHLMT</sequence>
<accession>A0A559JHN7</accession>
<dbReference type="Proteomes" id="UP000317036">
    <property type="component" value="Unassembled WGS sequence"/>
</dbReference>
<dbReference type="AlphaFoldDB" id="A0A559JHN7"/>
<gene>
    <name evidence="1" type="ORF">FPZ49_33860</name>
</gene>
<organism evidence="1 2">
    <name type="scientific">Paenibacillus cremeus</name>
    <dbReference type="NCBI Taxonomy" id="2163881"/>
    <lineage>
        <taxon>Bacteria</taxon>
        <taxon>Bacillati</taxon>
        <taxon>Bacillota</taxon>
        <taxon>Bacilli</taxon>
        <taxon>Bacillales</taxon>
        <taxon>Paenibacillaceae</taxon>
        <taxon>Paenibacillus</taxon>
    </lineage>
</organism>